<dbReference type="EMBL" id="JARJJS010000008">
    <property type="protein sequence ID" value="MDF4026924.1"/>
    <property type="molecule type" value="Genomic_DNA"/>
</dbReference>
<sequence length="391" mass="42523">MIDSSLAASYHRGHPEHFATGFAESCVRKGHPARVICHKRHFADFSCAVPVVPALSASLHDRSSNDEYDGGLDDFHVFESRFVEDLLASGETVSAGDLILMPTASARELAGLGKWLCHLGTPVRVAAIFHWGNARSLNAGTLDAALMRRAGRSIKAARPVEVRYTATTVELARALSGPLDQKVDLTTSLTFLGAMSRKPRQSERKRIGILGGARREKGEDIIRDLIGRALADRHDIEFVVQDHRVPQGDPSMLAPESPRVTLLGGWLDEDDMQEICGTLDLAVLPYERQFYGDAVSGVFTLMSGFGVPCIVPSGTWMSRRIQEGEAAGIVYHGDDAQAVHAALVEALDTLGPLQNASAEKVPQWRSKYSAESWIGTLPGMETLPSRPSAYR</sequence>
<name>A0ABT6BG03_9GAMM</name>
<dbReference type="Gene3D" id="3.40.50.2000">
    <property type="entry name" value="Glycogen Phosphorylase B"/>
    <property type="match status" value="1"/>
</dbReference>
<dbReference type="Proteomes" id="UP001528850">
    <property type="component" value="Unassembled WGS sequence"/>
</dbReference>
<organism evidence="1 2">
    <name type="scientific">Luteibacter sahnii</name>
    <dbReference type="NCBI Taxonomy" id="3021977"/>
    <lineage>
        <taxon>Bacteria</taxon>
        <taxon>Pseudomonadati</taxon>
        <taxon>Pseudomonadota</taxon>
        <taxon>Gammaproteobacteria</taxon>
        <taxon>Lysobacterales</taxon>
        <taxon>Rhodanobacteraceae</taxon>
        <taxon>Luteibacter</taxon>
    </lineage>
</organism>
<protein>
    <recommendedName>
        <fullName evidence="3">Glycosyltransferase family 4 protein</fullName>
    </recommendedName>
</protein>
<accession>A0ABT6BG03</accession>
<proteinExistence type="predicted"/>
<evidence type="ECO:0008006" key="3">
    <source>
        <dbReference type="Google" id="ProtNLM"/>
    </source>
</evidence>
<evidence type="ECO:0000313" key="1">
    <source>
        <dbReference type="EMBL" id="MDF4026924.1"/>
    </source>
</evidence>
<gene>
    <name evidence="1" type="ORF">P3W24_18265</name>
</gene>
<evidence type="ECO:0000313" key="2">
    <source>
        <dbReference type="Proteomes" id="UP001528850"/>
    </source>
</evidence>
<dbReference type="SUPFAM" id="SSF53756">
    <property type="entry name" value="UDP-Glycosyltransferase/glycogen phosphorylase"/>
    <property type="match status" value="1"/>
</dbReference>
<comment type="caution">
    <text evidence="1">The sequence shown here is derived from an EMBL/GenBank/DDBJ whole genome shotgun (WGS) entry which is preliminary data.</text>
</comment>
<reference evidence="1 2" key="1">
    <citation type="journal article" date="2024" name="Curr. Microbiol.">
        <title>Luteibacter sahnii sp. nov., A Novel Yellow-Colored Xanthomonadin Pigment Producing Probiotic Bacterium from Healthy Rice Seed Microbiome.</title>
        <authorList>
            <person name="Jaiswal G."/>
            <person name="Rana R."/>
            <person name="Nayak P.K."/>
            <person name="Chouhan R."/>
            <person name="Gandhi S.G."/>
            <person name="Patel H.K."/>
            <person name="Patil P.B."/>
        </authorList>
    </citation>
    <scope>NUCLEOTIDE SEQUENCE [LARGE SCALE GENOMIC DNA]</scope>
    <source>
        <strain evidence="1 2">PPL201</strain>
    </source>
</reference>
<keyword evidence="2" id="KW-1185">Reference proteome</keyword>